<dbReference type="SUPFAM" id="SSF54862">
    <property type="entry name" value="4Fe-4S ferredoxins"/>
    <property type="match status" value="1"/>
</dbReference>
<keyword evidence="2" id="KW-0479">Metal-binding</keyword>
<evidence type="ECO:0000313" key="7">
    <source>
        <dbReference type="Proteomes" id="UP000058599"/>
    </source>
</evidence>
<dbReference type="Proteomes" id="UP000058599">
    <property type="component" value="Chromosome"/>
</dbReference>
<keyword evidence="4" id="KW-0408">Iron</keyword>
<dbReference type="Pfam" id="PF13459">
    <property type="entry name" value="Fer4_15"/>
    <property type="match status" value="1"/>
</dbReference>
<dbReference type="RefSeq" id="WP_067181302.1">
    <property type="nucleotide sequence ID" value="NZ_CP012199.1"/>
</dbReference>
<dbReference type="Gene3D" id="3.30.70.20">
    <property type="match status" value="1"/>
</dbReference>
<dbReference type="KEGG" id="sgi:SGRAN_1060"/>
<keyword evidence="3" id="KW-0249">Electron transport</keyword>
<keyword evidence="7" id="KW-1185">Reference proteome</keyword>
<dbReference type="GO" id="GO:0046872">
    <property type="term" value="F:metal ion binding"/>
    <property type="evidence" value="ECO:0007669"/>
    <property type="project" value="UniProtKB-KW"/>
</dbReference>
<dbReference type="GO" id="GO:0051536">
    <property type="term" value="F:iron-sulfur cluster binding"/>
    <property type="evidence" value="ECO:0007669"/>
    <property type="project" value="UniProtKB-KW"/>
</dbReference>
<keyword evidence="5" id="KW-0411">Iron-sulfur</keyword>
<evidence type="ECO:0000313" key="6">
    <source>
        <dbReference type="EMBL" id="AMG73453.1"/>
    </source>
</evidence>
<dbReference type="InterPro" id="IPR051269">
    <property type="entry name" value="Fe-S_cluster_ET"/>
</dbReference>
<dbReference type="PANTHER" id="PTHR36923">
    <property type="entry name" value="FERREDOXIN"/>
    <property type="match status" value="1"/>
</dbReference>
<keyword evidence="1" id="KW-0813">Transport</keyword>
<evidence type="ECO:0000256" key="4">
    <source>
        <dbReference type="ARBA" id="ARBA00023004"/>
    </source>
</evidence>
<accession>A0AA86GJ09</accession>
<gene>
    <name evidence="6" type="ORF">SGRAN_1060</name>
</gene>
<evidence type="ECO:0000256" key="5">
    <source>
        <dbReference type="ARBA" id="ARBA00023014"/>
    </source>
</evidence>
<dbReference type="PANTHER" id="PTHR36923:SF3">
    <property type="entry name" value="FERREDOXIN"/>
    <property type="match status" value="1"/>
</dbReference>
<protein>
    <submittedName>
        <fullName evidence="6">Ferredoxin</fullName>
    </submittedName>
</protein>
<dbReference type="AlphaFoldDB" id="A0AA86GJ09"/>
<name>A0AA86GJ09_9SPHN</name>
<evidence type="ECO:0000256" key="3">
    <source>
        <dbReference type="ARBA" id="ARBA00022982"/>
    </source>
</evidence>
<dbReference type="EMBL" id="CP012199">
    <property type="protein sequence ID" value="AMG73453.1"/>
    <property type="molecule type" value="Genomic_DNA"/>
</dbReference>
<proteinExistence type="predicted"/>
<reference evidence="6 7" key="1">
    <citation type="journal article" date="2016" name="BMC Genomics">
        <title>Genomic analysis of the nitrate-respiring Sphingopyxis granuli (formerly Sphingomonas macrogoltabida) strain TFA.</title>
        <authorList>
            <person name="Garcia-Romero I."/>
            <person name="Perez-Pulido A.J."/>
            <person name="Gonzalez-Flores Y.E."/>
            <person name="Reyes-Ramirez F."/>
            <person name="Santero E."/>
            <person name="Floriano B."/>
        </authorList>
    </citation>
    <scope>NUCLEOTIDE SEQUENCE [LARGE SCALE GENOMIC DNA]</scope>
    <source>
        <strain evidence="6 7">TFA</strain>
    </source>
</reference>
<evidence type="ECO:0000256" key="2">
    <source>
        <dbReference type="ARBA" id="ARBA00022723"/>
    </source>
</evidence>
<organism evidence="6 7">
    <name type="scientific">Sphingopyxis granuli</name>
    <dbReference type="NCBI Taxonomy" id="267128"/>
    <lineage>
        <taxon>Bacteria</taxon>
        <taxon>Pseudomonadati</taxon>
        <taxon>Pseudomonadota</taxon>
        <taxon>Alphaproteobacteria</taxon>
        <taxon>Sphingomonadales</taxon>
        <taxon>Sphingomonadaceae</taxon>
        <taxon>Sphingopyxis</taxon>
    </lineage>
</organism>
<sequence length="72" mass="7682">MKAIVDVGKCSGHARCVAVAPHVFVLNSDGYNERAINPVPAGHEVEGRRGARACPERAIRIVEDGEESEAGR</sequence>
<evidence type="ECO:0000256" key="1">
    <source>
        <dbReference type="ARBA" id="ARBA00022448"/>
    </source>
</evidence>